<comment type="function">
    <text evidence="1">Binds heme and transports it to the liver for breakdown and iron recovery, after which the free hemopexin returns to the circulation.</text>
</comment>
<feature type="repeat" description="Hemopexin" evidence="13">
    <location>
        <begin position="94"/>
        <end position="148"/>
    </location>
</feature>
<dbReference type="GO" id="GO:0046872">
    <property type="term" value="F:metal ion binding"/>
    <property type="evidence" value="ECO:0007669"/>
    <property type="project" value="UniProtKB-KW"/>
</dbReference>
<feature type="chain" id="PRO_5044244589" description="Hemopexin" evidence="14">
    <location>
        <begin position="20"/>
        <end position="441"/>
    </location>
</feature>
<proteinExistence type="inferred from homology"/>
<keyword evidence="10" id="KW-0677">Repeat</keyword>
<dbReference type="FunFam" id="2.110.10.10:FF:000009">
    <property type="entry name" value="Hemopexin"/>
    <property type="match status" value="1"/>
</dbReference>
<dbReference type="InterPro" id="IPR000585">
    <property type="entry name" value="Hemopexin-like_dom"/>
</dbReference>
<sequence>MKLLVRLLLGFLVVIQTHTAPTKCYCLDQPKEHPEETHYDAKFDRCDGVEFDAITPDEKGNIFFFKGDHLWKGFSGPAQLANGTFQELDEYHHLAHVDAAFRMHSKDEDEPQAHDHIFFFLDDMVFSYYQQTLEKGFPVNIQQVFPGIPSHLDAAVECPKRECTTNSVLFFKGSDVYSFDIKTKTVKKKEWNHLPNCTSVLRWVEHYYCFHGNNFTRFHPVSGDVSGAYPKDARHYFMTCPNFGKWSMSHRKPRCKLDAITTDRMGKSYAFTGDYDFLHELDTPRDGIHHFPITRSWKEVSGAVDAVFSYGDNMYIIQVKEKKDCFSAHYTLIEGYPKSVTEELGIQGPVDAAFVCADQHVAHIIQGQKMIDIDLTATPRAVKSEASLPIHKVDAATCDSEGVKLFVGPEYYLYQTPKVLAVSKISPVAQKFPPRIFGCED</sequence>
<dbReference type="InterPro" id="IPR018487">
    <property type="entry name" value="Hemopexin-like_repeat"/>
</dbReference>
<evidence type="ECO:0000256" key="9">
    <source>
        <dbReference type="ARBA" id="ARBA00022729"/>
    </source>
</evidence>
<evidence type="ECO:0000256" key="6">
    <source>
        <dbReference type="ARBA" id="ARBA00022525"/>
    </source>
</evidence>
<dbReference type="PROSITE" id="PS51642">
    <property type="entry name" value="HEMOPEXIN_2"/>
    <property type="match status" value="2"/>
</dbReference>
<evidence type="ECO:0000256" key="7">
    <source>
        <dbReference type="ARBA" id="ARBA00022617"/>
    </source>
</evidence>
<dbReference type="OMA" id="CSSAMRW"/>
<dbReference type="PANTHER" id="PTHR22917">
    <property type="entry name" value="HEMOPEXIN DOMAIN-CONTAINING PROTEIN"/>
    <property type="match status" value="1"/>
</dbReference>
<accession>A0A4W4H6N3</accession>
<evidence type="ECO:0000256" key="5">
    <source>
        <dbReference type="ARBA" id="ARBA00022448"/>
    </source>
</evidence>
<dbReference type="Ensembl" id="ENSEEET00000046240.2">
    <property type="protein sequence ID" value="ENSEEEP00000045733.2"/>
    <property type="gene ID" value="ENSEEEG00000021439.2"/>
</dbReference>
<evidence type="ECO:0000256" key="1">
    <source>
        <dbReference type="ARBA" id="ARBA00002031"/>
    </source>
</evidence>
<dbReference type="STRING" id="8005.ENSEEEP00000045733"/>
<dbReference type="InterPro" id="IPR051298">
    <property type="entry name" value="Heme_transport/Cell_adhesion"/>
</dbReference>
<dbReference type="GeneTree" id="ENSGT00940000166972"/>
<dbReference type="Gene3D" id="2.110.10.10">
    <property type="entry name" value="Hemopexin-like domain"/>
    <property type="match status" value="2"/>
</dbReference>
<keyword evidence="16" id="KW-1185">Reference proteome</keyword>
<reference evidence="15" key="3">
    <citation type="submission" date="2020-05" db="EMBL/GenBank/DDBJ databases">
        <title>Electrophorus electricus (electric eel) genome, fEleEle1, primary haplotype.</title>
        <authorList>
            <person name="Myers G."/>
            <person name="Meyer A."/>
            <person name="Fedrigo O."/>
            <person name="Formenti G."/>
            <person name="Rhie A."/>
            <person name="Tracey A."/>
            <person name="Sims Y."/>
            <person name="Jarvis E.D."/>
        </authorList>
    </citation>
    <scope>NUCLEOTIDE SEQUENCE [LARGE SCALE GENOMIC DNA]</scope>
</reference>
<evidence type="ECO:0000256" key="8">
    <source>
        <dbReference type="ARBA" id="ARBA00022723"/>
    </source>
</evidence>
<dbReference type="SMART" id="SM00120">
    <property type="entry name" value="HX"/>
    <property type="match status" value="6"/>
</dbReference>
<evidence type="ECO:0000256" key="14">
    <source>
        <dbReference type="SAM" id="SignalP"/>
    </source>
</evidence>
<organism evidence="15 16">
    <name type="scientific">Electrophorus electricus</name>
    <name type="common">Electric eel</name>
    <name type="synonym">Gymnotus electricus</name>
    <dbReference type="NCBI Taxonomy" id="8005"/>
    <lineage>
        <taxon>Eukaryota</taxon>
        <taxon>Metazoa</taxon>
        <taxon>Chordata</taxon>
        <taxon>Craniata</taxon>
        <taxon>Vertebrata</taxon>
        <taxon>Euteleostomi</taxon>
        <taxon>Actinopterygii</taxon>
        <taxon>Neopterygii</taxon>
        <taxon>Teleostei</taxon>
        <taxon>Ostariophysi</taxon>
        <taxon>Gymnotiformes</taxon>
        <taxon>Gymnotoidei</taxon>
        <taxon>Gymnotidae</taxon>
        <taxon>Electrophorus</taxon>
    </lineage>
</organism>
<keyword evidence="6" id="KW-0964">Secreted</keyword>
<evidence type="ECO:0000256" key="4">
    <source>
        <dbReference type="ARBA" id="ARBA00013632"/>
    </source>
</evidence>
<feature type="repeat" description="Hemopexin" evidence="13">
    <location>
        <begin position="149"/>
        <end position="197"/>
    </location>
</feature>
<dbReference type="Proteomes" id="UP000314983">
    <property type="component" value="Chromosome 16"/>
</dbReference>
<protein>
    <recommendedName>
        <fullName evidence="4">Hemopexin</fullName>
    </recommendedName>
</protein>
<reference evidence="16" key="1">
    <citation type="journal article" date="2014" name="Science">
        <title>Nonhuman genetics. Genomic basis for the convergent evolution of electric organs.</title>
        <authorList>
            <person name="Gallant J.R."/>
            <person name="Traeger L.L."/>
            <person name="Volkening J.D."/>
            <person name="Moffett H."/>
            <person name="Chen P.H."/>
            <person name="Novina C.D."/>
            <person name="Phillips G.N.Jr."/>
            <person name="Anand R."/>
            <person name="Wells G.B."/>
            <person name="Pinch M."/>
            <person name="Guth R."/>
            <person name="Unguez G.A."/>
            <person name="Albert J.S."/>
            <person name="Zakon H.H."/>
            <person name="Samanta M.P."/>
            <person name="Sussman M.R."/>
        </authorList>
    </citation>
    <scope>NUCLEOTIDE SEQUENCE [LARGE SCALE GENOMIC DNA]</scope>
</reference>
<evidence type="ECO:0000313" key="15">
    <source>
        <dbReference type="Ensembl" id="ENSEEEP00000045733.2"/>
    </source>
</evidence>
<feature type="signal peptide" evidence="14">
    <location>
        <begin position="1"/>
        <end position="19"/>
    </location>
</feature>
<dbReference type="CDD" id="cd00094">
    <property type="entry name" value="HX"/>
    <property type="match status" value="1"/>
</dbReference>
<reference evidence="15" key="4">
    <citation type="submission" date="2025-08" db="UniProtKB">
        <authorList>
            <consortium name="Ensembl"/>
        </authorList>
    </citation>
    <scope>IDENTIFICATION</scope>
</reference>
<name>A0A4W4H6N3_ELEEL</name>
<evidence type="ECO:0000256" key="12">
    <source>
        <dbReference type="ARBA" id="ARBA00023180"/>
    </source>
</evidence>
<comment type="similarity">
    <text evidence="3">Belongs to the hemopexin family.</text>
</comment>
<dbReference type="SUPFAM" id="SSF50923">
    <property type="entry name" value="Hemopexin-like domain"/>
    <property type="match status" value="2"/>
</dbReference>
<dbReference type="PANTHER" id="PTHR22917:SF9">
    <property type="entry name" value="HEMOPEXIN"/>
    <property type="match status" value="1"/>
</dbReference>
<keyword evidence="7" id="KW-0349">Heme</keyword>
<evidence type="ECO:0000256" key="10">
    <source>
        <dbReference type="ARBA" id="ARBA00022737"/>
    </source>
</evidence>
<gene>
    <name evidence="15" type="primary">hpxb</name>
</gene>
<dbReference type="GO" id="GO:0005615">
    <property type="term" value="C:extracellular space"/>
    <property type="evidence" value="ECO:0007669"/>
    <property type="project" value="TreeGrafter"/>
</dbReference>
<keyword evidence="11" id="KW-0408">Iron</keyword>
<keyword evidence="9 14" id="KW-0732">Signal</keyword>
<evidence type="ECO:0000256" key="11">
    <source>
        <dbReference type="ARBA" id="ARBA00023004"/>
    </source>
</evidence>
<keyword evidence="12" id="KW-0325">Glycoprotein</keyword>
<evidence type="ECO:0000256" key="13">
    <source>
        <dbReference type="PROSITE-ProRule" id="PRU01011"/>
    </source>
</evidence>
<keyword evidence="5" id="KW-0813">Transport</keyword>
<evidence type="ECO:0000313" key="16">
    <source>
        <dbReference type="Proteomes" id="UP000314983"/>
    </source>
</evidence>
<reference evidence="16" key="2">
    <citation type="journal article" date="2017" name="Sci. Adv.">
        <title>A tail of two voltages: Proteomic comparison of the three electric organs of the electric eel.</title>
        <authorList>
            <person name="Traeger L.L."/>
            <person name="Sabat G."/>
            <person name="Barrett-Wilt G.A."/>
            <person name="Wells G.B."/>
            <person name="Sussman M.R."/>
        </authorList>
    </citation>
    <scope>NUCLEOTIDE SEQUENCE [LARGE SCALE GENOMIC DNA]</scope>
</reference>
<evidence type="ECO:0000256" key="2">
    <source>
        <dbReference type="ARBA" id="ARBA00004613"/>
    </source>
</evidence>
<dbReference type="InterPro" id="IPR036375">
    <property type="entry name" value="Hemopexin-like_dom_sf"/>
</dbReference>
<comment type="subcellular location">
    <subcellularLocation>
        <location evidence="2">Secreted</location>
    </subcellularLocation>
</comment>
<dbReference type="AlphaFoldDB" id="A0A4W4H6N3"/>
<reference evidence="15" key="5">
    <citation type="submission" date="2025-09" db="UniProtKB">
        <authorList>
            <consortium name="Ensembl"/>
        </authorList>
    </citation>
    <scope>IDENTIFICATION</scope>
</reference>
<keyword evidence="8" id="KW-0479">Metal-binding</keyword>
<evidence type="ECO:0000256" key="3">
    <source>
        <dbReference type="ARBA" id="ARBA00011072"/>
    </source>
</evidence>